<gene>
    <name evidence="2" type="ORF">K040078D81_15150</name>
</gene>
<sequence length="308" mass="36462">MKIIDRNYQKEQDYDKVLSFLRREYETDPHYPGWKAQRFEDMEYRLNTMYICMGSEPWHPCVHLWEEDGAIVGLCVGERKGENFFYVKKGYEFLYPQMVEWTKNNMFVEEHGRREHTFWVCDVQRELIDILQSQQFERSDCDVHLMEHAMTDIQEPTLPEGFRFVYGTEIKDIVLKTNISHWGFNPDQEGIENTACTEANKNRARAPMFDEQFEVMIQDPNGELCSYACLWVDNDTRSAFVEPVSTREKYRKCGLGKAMLLAVLHRCKENGVTRAYVEPFDVWRENFYASAGFRTYGKMGIWTLSETI</sequence>
<name>A0ABQ0B7G1_9FIRM</name>
<protein>
    <recommendedName>
        <fullName evidence="1">N-acetyltransferase domain-containing protein</fullName>
    </recommendedName>
</protein>
<evidence type="ECO:0000313" key="3">
    <source>
        <dbReference type="Proteomes" id="UP001600943"/>
    </source>
</evidence>
<dbReference type="Gene3D" id="3.40.630.30">
    <property type="match status" value="1"/>
</dbReference>
<dbReference type="RefSeq" id="WP_104804933.1">
    <property type="nucleotide sequence ID" value="NZ_BAABYW010000001.1"/>
</dbReference>
<dbReference type="Proteomes" id="UP001600943">
    <property type="component" value="Unassembled WGS sequence"/>
</dbReference>
<proteinExistence type="predicted"/>
<feature type="domain" description="N-acetyltransferase" evidence="1">
    <location>
        <begin position="168"/>
        <end position="308"/>
    </location>
</feature>
<reference evidence="2 3" key="1">
    <citation type="submission" date="2024-04" db="EMBL/GenBank/DDBJ databases">
        <title>Defined microbial consortia suppress multidrug-resistant proinflammatory Enterobacteriaceae via ecological control.</title>
        <authorList>
            <person name="Furuichi M."/>
            <person name="Kawaguchi T."/>
            <person name="Pust M."/>
            <person name="Yasuma K."/>
            <person name="Plichta D."/>
            <person name="Hasegawa N."/>
            <person name="Ohya T."/>
            <person name="Bhattarai S."/>
            <person name="Sasajima S."/>
            <person name="Aoto Y."/>
            <person name="Tuganbaev T."/>
            <person name="Yaginuma M."/>
            <person name="Ueda M."/>
            <person name="Okahashi N."/>
            <person name="Amafuji K."/>
            <person name="Kiridooshi Y."/>
            <person name="Sugita K."/>
            <person name="Strazar M."/>
            <person name="Skelly A."/>
            <person name="Suda W."/>
            <person name="Hattori M."/>
            <person name="Nakamoto N."/>
            <person name="Caballero S."/>
            <person name="Norman J."/>
            <person name="Olle B."/>
            <person name="Tanoue T."/>
            <person name="Arita M."/>
            <person name="Bucci V."/>
            <person name="Atarashi K."/>
            <person name="Xavier R."/>
            <person name="Honda K."/>
        </authorList>
    </citation>
    <scope>NUCLEOTIDE SEQUENCE [LARGE SCALE GENOMIC DNA]</scope>
    <source>
        <strain evidence="3">k04-0078-D8-1</strain>
    </source>
</reference>
<dbReference type="PROSITE" id="PS51186">
    <property type="entry name" value="GNAT"/>
    <property type="match status" value="1"/>
</dbReference>
<accession>A0ABQ0B7G1</accession>
<evidence type="ECO:0000259" key="1">
    <source>
        <dbReference type="PROSITE" id="PS51186"/>
    </source>
</evidence>
<comment type="caution">
    <text evidence="2">The sequence shown here is derived from an EMBL/GenBank/DDBJ whole genome shotgun (WGS) entry which is preliminary data.</text>
</comment>
<dbReference type="EMBL" id="BAABYW010000001">
    <property type="protein sequence ID" value="GAA6407398.1"/>
    <property type="molecule type" value="Genomic_DNA"/>
</dbReference>
<dbReference type="InterPro" id="IPR000182">
    <property type="entry name" value="GNAT_dom"/>
</dbReference>
<dbReference type="SUPFAM" id="SSF55729">
    <property type="entry name" value="Acyl-CoA N-acyltransferases (Nat)"/>
    <property type="match status" value="1"/>
</dbReference>
<keyword evidence="3" id="KW-1185">Reference proteome</keyword>
<dbReference type="InterPro" id="IPR016181">
    <property type="entry name" value="Acyl_CoA_acyltransferase"/>
</dbReference>
<evidence type="ECO:0000313" key="2">
    <source>
        <dbReference type="EMBL" id="GAA6407398.1"/>
    </source>
</evidence>
<dbReference type="Pfam" id="PF00583">
    <property type="entry name" value="Acetyltransf_1"/>
    <property type="match status" value="1"/>
</dbReference>
<organism evidence="2 3">
    <name type="scientific">Blautia hominis</name>
    <dbReference type="NCBI Taxonomy" id="2025493"/>
    <lineage>
        <taxon>Bacteria</taxon>
        <taxon>Bacillati</taxon>
        <taxon>Bacillota</taxon>
        <taxon>Clostridia</taxon>
        <taxon>Lachnospirales</taxon>
        <taxon>Lachnospiraceae</taxon>
        <taxon>Blautia</taxon>
    </lineage>
</organism>
<dbReference type="CDD" id="cd04301">
    <property type="entry name" value="NAT_SF"/>
    <property type="match status" value="1"/>
</dbReference>